<gene>
    <name evidence="2" type="ORF">GRI42_06190</name>
</gene>
<reference evidence="2 3" key="1">
    <citation type="submission" date="2019-12" db="EMBL/GenBank/DDBJ databases">
        <title>Genomic-based taxomic classification of the family Erythrobacteraceae.</title>
        <authorList>
            <person name="Xu L."/>
        </authorList>
    </citation>
    <scope>NUCLEOTIDE SEQUENCE [LARGE SCALE GENOMIC DNA]</scope>
    <source>
        <strain evidence="2 3">DSM 16225</strain>
    </source>
</reference>
<name>A0A844Y0L7_9SPHN</name>
<organism evidence="2 3">
    <name type="scientific">Qipengyuania gaetbuli</name>
    <dbReference type="NCBI Taxonomy" id="266952"/>
    <lineage>
        <taxon>Bacteria</taxon>
        <taxon>Pseudomonadati</taxon>
        <taxon>Pseudomonadota</taxon>
        <taxon>Alphaproteobacteria</taxon>
        <taxon>Sphingomonadales</taxon>
        <taxon>Erythrobacteraceae</taxon>
        <taxon>Qipengyuania</taxon>
    </lineage>
</organism>
<evidence type="ECO:0000313" key="2">
    <source>
        <dbReference type="EMBL" id="MXO50893.1"/>
    </source>
</evidence>
<proteinExistence type="predicted"/>
<protein>
    <submittedName>
        <fullName evidence="2">Uncharacterized protein</fullName>
    </submittedName>
</protein>
<keyword evidence="3" id="KW-1185">Reference proteome</keyword>
<accession>A0A844Y0L7</accession>
<dbReference type="AlphaFoldDB" id="A0A844Y0L7"/>
<evidence type="ECO:0000256" key="1">
    <source>
        <dbReference type="SAM" id="Phobius"/>
    </source>
</evidence>
<keyword evidence="1" id="KW-0812">Transmembrane</keyword>
<dbReference type="EMBL" id="WTYF01000004">
    <property type="protein sequence ID" value="MXO50893.1"/>
    <property type="molecule type" value="Genomic_DNA"/>
</dbReference>
<dbReference type="Proteomes" id="UP000444185">
    <property type="component" value="Unassembled WGS sequence"/>
</dbReference>
<feature type="transmembrane region" description="Helical" evidence="1">
    <location>
        <begin position="39"/>
        <end position="61"/>
    </location>
</feature>
<sequence length="69" mass="7609">MGLAEWRRATILSAEVWTCELIALRFKFCDRSIEGIDHATFACVTTMATALLIVAIAQIVAARASFIFC</sequence>
<evidence type="ECO:0000313" key="3">
    <source>
        <dbReference type="Proteomes" id="UP000444185"/>
    </source>
</evidence>
<keyword evidence="1" id="KW-0472">Membrane</keyword>
<keyword evidence="1" id="KW-1133">Transmembrane helix</keyword>
<comment type="caution">
    <text evidence="2">The sequence shown here is derived from an EMBL/GenBank/DDBJ whole genome shotgun (WGS) entry which is preliminary data.</text>
</comment>